<evidence type="ECO:0000256" key="5">
    <source>
        <dbReference type="ARBA" id="ARBA00022801"/>
    </source>
</evidence>
<dbReference type="PROSITE" id="PS52035">
    <property type="entry name" value="PEPTIDASE_M14"/>
    <property type="match status" value="1"/>
</dbReference>
<dbReference type="InterPro" id="IPR013783">
    <property type="entry name" value="Ig-like_fold"/>
</dbReference>
<feature type="region of interest" description="Disordered" evidence="9">
    <location>
        <begin position="35"/>
        <end position="54"/>
    </location>
</feature>
<dbReference type="PROSITE" id="PS50853">
    <property type="entry name" value="FN3"/>
    <property type="match status" value="1"/>
</dbReference>
<evidence type="ECO:0000259" key="11">
    <source>
        <dbReference type="PROSITE" id="PS52035"/>
    </source>
</evidence>
<evidence type="ECO:0000256" key="4">
    <source>
        <dbReference type="ARBA" id="ARBA00022723"/>
    </source>
</evidence>
<dbReference type="PANTHER" id="PTHR11705">
    <property type="entry name" value="PROTEASE FAMILY M14 CARBOXYPEPTIDASE A,B"/>
    <property type="match status" value="1"/>
</dbReference>
<comment type="cofactor">
    <cofactor evidence="1">
        <name>Zn(2+)</name>
        <dbReference type="ChEBI" id="CHEBI:29105"/>
    </cofactor>
</comment>
<sequence>PTIHWLLDNREIYIVPVENPDGYIWNSDSSSDGMWRKNKRDNNNNGVFDTDADGVDPNRNYTYNWGYDNNGSSPDSSSETYRGPSAGSEPITQNMMNFISSNPNINIIMNYHSYSNLLLYPWCYTSSPTPDSATFNYIASNSVIYNGYTPGQPGNILYNTNGDAMDWGYGDAGRFTFTGEIGEAFYQPYPETIATQEAENFPMLIFMTKASGPYVYPESIALNNLKGDVTPGQTYSVTAFLRNTGVSGNATNVALKLESNDPYVAITSPTASYGTMAPIELKSNTDDLRFYVTNDCPLGHVIKINFITYFNGTEITTSHNFATGDADTVYFWDFESGTTGWNLESPWALTTASSHSSSHSLTDSPGGNYSNYANVSATLDNLDLSGITNLNLSFYHKYSIESGYDYGHVEIKKGNDDWNSLGMFTGDQSSFTKTSYNLDGYDTASVSIRFRLTSDSYVTEDGWYFDDVLISGFTEPSNLPPTAPMAVSPDNDSLNGTVVLKCLNATDPENNTLTYKFFVYSDSLLTDTIFESSYINEGADTTSVVVNNLSPNSDYYWRVYAYDGNSKGDFSQTNYFHTLTLGINENYNKISDVKIHYIKNGISLFYNGNAKYSISDISGRRIESGKFSGKKNISIKRTGVYFLKFDINGKRLNKKVVIIK</sequence>
<gene>
    <name evidence="12" type="ORF">DRP44_05780</name>
</gene>
<evidence type="ECO:0000256" key="8">
    <source>
        <dbReference type="PROSITE-ProRule" id="PRU01379"/>
    </source>
</evidence>
<keyword evidence="7" id="KW-0482">Metalloprotease</keyword>
<reference evidence="12 13" key="1">
    <citation type="submission" date="2018-06" db="EMBL/GenBank/DDBJ databases">
        <title>Extensive metabolic versatility and redundancy in microbially diverse, dynamic hydrothermal sediments.</title>
        <authorList>
            <person name="Dombrowski N."/>
            <person name="Teske A."/>
            <person name="Baker B.J."/>
        </authorList>
    </citation>
    <scope>NUCLEOTIDE SEQUENCE [LARGE SCALE GENOMIC DNA]</scope>
    <source>
        <strain evidence="12">B35_G9</strain>
    </source>
</reference>
<comment type="similarity">
    <text evidence="2 8">Belongs to the peptidase M14 family.</text>
</comment>
<dbReference type="SUPFAM" id="SSF49265">
    <property type="entry name" value="Fibronectin type III"/>
    <property type="match status" value="1"/>
</dbReference>
<keyword evidence="4" id="KW-0479">Metal-binding</keyword>
<feature type="region of interest" description="Disordered" evidence="9">
    <location>
        <begin position="65"/>
        <end position="87"/>
    </location>
</feature>
<protein>
    <submittedName>
        <fullName evidence="12">Uncharacterized protein</fullName>
    </submittedName>
</protein>
<feature type="domain" description="Peptidase M14" evidence="11">
    <location>
        <begin position="1"/>
        <end position="211"/>
    </location>
</feature>
<feature type="compositionally biased region" description="Polar residues" evidence="9">
    <location>
        <begin position="65"/>
        <end position="80"/>
    </location>
</feature>
<dbReference type="Gene3D" id="3.40.630.10">
    <property type="entry name" value="Zn peptidases"/>
    <property type="match status" value="1"/>
</dbReference>
<evidence type="ECO:0000256" key="7">
    <source>
        <dbReference type="ARBA" id="ARBA00023049"/>
    </source>
</evidence>
<organism evidence="12 13">
    <name type="scientific">candidate division TA06 bacterium</name>
    <dbReference type="NCBI Taxonomy" id="2250710"/>
    <lineage>
        <taxon>Bacteria</taxon>
        <taxon>Bacteria division TA06</taxon>
    </lineage>
</organism>
<evidence type="ECO:0000256" key="1">
    <source>
        <dbReference type="ARBA" id="ARBA00001947"/>
    </source>
</evidence>
<dbReference type="SUPFAM" id="SSF53187">
    <property type="entry name" value="Zn-dependent exopeptidases"/>
    <property type="match status" value="1"/>
</dbReference>
<dbReference type="Proteomes" id="UP000282321">
    <property type="component" value="Unassembled WGS sequence"/>
</dbReference>
<keyword evidence="6" id="KW-0862">Zinc</keyword>
<evidence type="ECO:0000256" key="3">
    <source>
        <dbReference type="ARBA" id="ARBA00022670"/>
    </source>
</evidence>
<dbReference type="InterPro" id="IPR036116">
    <property type="entry name" value="FN3_sf"/>
</dbReference>
<dbReference type="PANTHER" id="PTHR11705:SF143">
    <property type="entry name" value="SLL0236 PROTEIN"/>
    <property type="match status" value="1"/>
</dbReference>
<feature type="non-terminal residue" evidence="12">
    <location>
        <position position="1"/>
    </location>
</feature>
<dbReference type="GO" id="GO:0005615">
    <property type="term" value="C:extracellular space"/>
    <property type="evidence" value="ECO:0007669"/>
    <property type="project" value="TreeGrafter"/>
</dbReference>
<feature type="domain" description="Fibronectin type-III" evidence="10">
    <location>
        <begin position="480"/>
        <end position="581"/>
    </location>
</feature>
<accession>A0A660S6Y2</accession>
<evidence type="ECO:0000256" key="9">
    <source>
        <dbReference type="SAM" id="MobiDB-lite"/>
    </source>
</evidence>
<dbReference type="GO" id="GO:0008270">
    <property type="term" value="F:zinc ion binding"/>
    <property type="evidence" value="ECO:0007669"/>
    <property type="project" value="InterPro"/>
</dbReference>
<dbReference type="Gene3D" id="2.60.40.10">
    <property type="entry name" value="Immunoglobulins"/>
    <property type="match status" value="1"/>
</dbReference>
<keyword evidence="3" id="KW-0645">Protease</keyword>
<evidence type="ECO:0000313" key="12">
    <source>
        <dbReference type="EMBL" id="RKX65677.1"/>
    </source>
</evidence>
<evidence type="ECO:0000259" key="10">
    <source>
        <dbReference type="PROSITE" id="PS50853"/>
    </source>
</evidence>
<evidence type="ECO:0000313" key="13">
    <source>
        <dbReference type="Proteomes" id="UP000282321"/>
    </source>
</evidence>
<keyword evidence="5" id="KW-0378">Hydrolase</keyword>
<dbReference type="GO" id="GO:0006508">
    <property type="term" value="P:proteolysis"/>
    <property type="evidence" value="ECO:0007669"/>
    <property type="project" value="UniProtKB-KW"/>
</dbReference>
<dbReference type="CDD" id="cd00063">
    <property type="entry name" value="FN3"/>
    <property type="match status" value="1"/>
</dbReference>
<name>A0A660S6Y2_UNCT6</name>
<dbReference type="SMART" id="SM00631">
    <property type="entry name" value="Zn_pept"/>
    <property type="match status" value="1"/>
</dbReference>
<dbReference type="EMBL" id="QNBC01000077">
    <property type="protein sequence ID" value="RKX65677.1"/>
    <property type="molecule type" value="Genomic_DNA"/>
</dbReference>
<evidence type="ECO:0000256" key="2">
    <source>
        <dbReference type="ARBA" id="ARBA00005988"/>
    </source>
</evidence>
<feature type="active site" description="Proton donor/acceptor" evidence="8">
    <location>
        <position position="180"/>
    </location>
</feature>
<dbReference type="InterPro" id="IPR057247">
    <property type="entry name" value="CARBOXYPEPT_ZN_2"/>
</dbReference>
<dbReference type="AlphaFoldDB" id="A0A660S6Y2"/>
<proteinExistence type="inferred from homology"/>
<dbReference type="Pfam" id="PF00246">
    <property type="entry name" value="Peptidase_M14"/>
    <property type="match status" value="1"/>
</dbReference>
<dbReference type="PROSITE" id="PS00133">
    <property type="entry name" value="CARBOXYPEPT_ZN_2"/>
    <property type="match status" value="1"/>
</dbReference>
<comment type="caution">
    <text evidence="12">The sequence shown here is derived from an EMBL/GenBank/DDBJ whole genome shotgun (WGS) entry which is preliminary data.</text>
</comment>
<dbReference type="InterPro" id="IPR003961">
    <property type="entry name" value="FN3_dom"/>
</dbReference>
<evidence type="ECO:0000256" key="6">
    <source>
        <dbReference type="ARBA" id="ARBA00022833"/>
    </source>
</evidence>
<dbReference type="InterPro" id="IPR000834">
    <property type="entry name" value="Peptidase_M14"/>
</dbReference>
<dbReference type="GO" id="GO:0004181">
    <property type="term" value="F:metallocarboxypeptidase activity"/>
    <property type="evidence" value="ECO:0007669"/>
    <property type="project" value="InterPro"/>
</dbReference>
<dbReference type="Gene3D" id="2.60.120.260">
    <property type="entry name" value="Galactose-binding domain-like"/>
    <property type="match status" value="1"/>
</dbReference>